<organism evidence="2 3">
    <name type="scientific">Cellulomonas shaoxiangyii</name>
    <dbReference type="NCBI Taxonomy" id="2566013"/>
    <lineage>
        <taxon>Bacteria</taxon>
        <taxon>Bacillati</taxon>
        <taxon>Actinomycetota</taxon>
        <taxon>Actinomycetes</taxon>
        <taxon>Micrococcales</taxon>
        <taxon>Cellulomonadaceae</taxon>
        <taxon>Cellulomonas</taxon>
    </lineage>
</organism>
<dbReference type="OrthoDB" id="5149851at2"/>
<dbReference type="AlphaFoldDB" id="A0A4P7SP94"/>
<sequence>MTGTEPAATGSRVHARLQHLQQHPVLAVLLFSAGVIGAVGVVWGALSWGRDRYEDIAHPYAEQYAELERLDLDMRLEYFEDTFGVAKAVVDVCAVSTCPEPPPESLQLVVHETDEVVVRGLFAGNSMAAYLVTTTTDGFEPPVTWIDLDLGRLGTVTTAEVLDAVGAPLDGDASVVRGTAWTAYADVLPGGAPASYRGLVLAWSPQGTGTGYGLEASERLVAAQDASDEAARVAALDDLRATTTPNTYGEFRDDGPLGAWLHDPAVVHDLLFVGSES</sequence>
<keyword evidence="1" id="KW-0472">Membrane</keyword>
<name>A0A4P7SP94_9CELL</name>
<dbReference type="RefSeq" id="WP_135972068.1">
    <property type="nucleotide sequence ID" value="NZ_CP039291.1"/>
</dbReference>
<dbReference type="NCBIfam" id="NF043066">
    <property type="entry name" value="ETEC_3214_dom"/>
    <property type="match status" value="1"/>
</dbReference>
<keyword evidence="1" id="KW-1133">Transmembrane helix</keyword>
<dbReference type="EMBL" id="CP039291">
    <property type="protein sequence ID" value="QCB94794.1"/>
    <property type="molecule type" value="Genomic_DNA"/>
</dbReference>
<dbReference type="KEGG" id="celz:E5225_15730"/>
<reference evidence="2 3" key="1">
    <citation type="submission" date="2019-04" db="EMBL/GenBank/DDBJ databases">
        <title>Isolation and identification of Cellulomonas shaoxiangyii sp. Nov. isolated from feces of the Tibetan antelopes (Pantholops hodgsonii) in the Qinghai-Tibet plateau of China.</title>
        <authorList>
            <person name="Tian Z."/>
        </authorList>
    </citation>
    <scope>NUCLEOTIDE SEQUENCE [LARGE SCALE GENOMIC DNA]</scope>
    <source>
        <strain evidence="2 3">Z28</strain>
    </source>
</reference>
<evidence type="ECO:0000256" key="1">
    <source>
        <dbReference type="SAM" id="Phobius"/>
    </source>
</evidence>
<keyword evidence="1" id="KW-0812">Transmembrane</keyword>
<protein>
    <submittedName>
        <fullName evidence="2">Uncharacterized protein</fullName>
    </submittedName>
</protein>
<evidence type="ECO:0000313" key="3">
    <source>
        <dbReference type="Proteomes" id="UP000296469"/>
    </source>
</evidence>
<dbReference type="Proteomes" id="UP000296469">
    <property type="component" value="Chromosome"/>
</dbReference>
<dbReference type="InterPro" id="IPR050010">
    <property type="entry name" value="ETEC_3214_dom"/>
</dbReference>
<keyword evidence="3" id="KW-1185">Reference proteome</keyword>
<feature type="transmembrane region" description="Helical" evidence="1">
    <location>
        <begin position="25"/>
        <end position="46"/>
    </location>
</feature>
<accession>A0A4P7SP94</accession>
<proteinExistence type="predicted"/>
<gene>
    <name evidence="2" type="ORF">E5225_15730</name>
</gene>
<evidence type="ECO:0000313" key="2">
    <source>
        <dbReference type="EMBL" id="QCB94794.1"/>
    </source>
</evidence>